<sequence>MKRIMAFIISFIFFLTGCAIHNKMDSSNTSSENKKICKKNQKYSFGPTADLSKISDEKKIELQNLLNNLGNVPNDMVTFNPINAYYNDDGSLTVNLFIRNGHKEAIFNIDVNLKLIKDGKVIASAPFSFIKEEFGVIESNDSRPWTILYYPEDIHIKDVKLDSYVIEGENIQYEY</sequence>
<reference evidence="1 2" key="1">
    <citation type="submission" date="2009-10" db="EMBL/GenBank/DDBJ databases">
        <authorList>
            <person name="Shrivastava S."/>
            <person name="Brinkac L.B."/>
            <person name="Brown J.L."/>
            <person name="Bruce D.B."/>
            <person name="Detter C."/>
            <person name="Green L.D."/>
            <person name="Munk C.A."/>
            <person name="Rogers Y.C."/>
            <person name="Tapia R."/>
            <person name="Saunders E.S."/>
            <person name="Sims D.R."/>
            <person name="Smith L.A."/>
            <person name="Smith T.J."/>
            <person name="Sutton G."/>
            <person name="Brettin T."/>
        </authorList>
    </citation>
    <scope>NUCLEOTIDE SEQUENCE [LARGE SCALE GENOMIC DNA]</scope>
    <source>
        <strain evidence="2">D str. 1873</strain>
    </source>
</reference>
<dbReference type="GeneID" id="66319011"/>
<comment type="caution">
    <text evidence="1">The sequence shown here is derived from an EMBL/GenBank/DDBJ whole genome shotgun (WGS) entry which is preliminary data.</text>
</comment>
<keyword evidence="1" id="KW-0449">Lipoprotein</keyword>
<organism evidence="1 2">
    <name type="scientific">Clostridium botulinum D str. 1873</name>
    <dbReference type="NCBI Taxonomy" id="592027"/>
    <lineage>
        <taxon>Bacteria</taxon>
        <taxon>Bacillati</taxon>
        <taxon>Bacillota</taxon>
        <taxon>Clostridia</taxon>
        <taxon>Eubacteriales</taxon>
        <taxon>Clostridiaceae</taxon>
        <taxon>Clostridium</taxon>
    </lineage>
</organism>
<evidence type="ECO:0000313" key="2">
    <source>
        <dbReference type="Proteomes" id="UP000006160"/>
    </source>
</evidence>
<dbReference type="Proteomes" id="UP000006160">
    <property type="component" value="Unassembled WGS sequence"/>
</dbReference>
<protein>
    <submittedName>
        <fullName evidence="1">Lipoprotein</fullName>
    </submittedName>
</protein>
<dbReference type="NCBIfam" id="TIGR04398">
    <property type="entry name" value="SLAP_DUP"/>
    <property type="match status" value="1"/>
</dbReference>
<accession>A0A9P2LM48</accession>
<dbReference type="PROSITE" id="PS51257">
    <property type="entry name" value="PROKAR_LIPOPROTEIN"/>
    <property type="match status" value="1"/>
</dbReference>
<dbReference type="AlphaFoldDB" id="A0A9P2LM48"/>
<dbReference type="EMBL" id="ACSJ01000001">
    <property type="protein sequence ID" value="EES92258.1"/>
    <property type="molecule type" value="Genomic_DNA"/>
</dbReference>
<evidence type="ECO:0000313" key="1">
    <source>
        <dbReference type="EMBL" id="EES92258.1"/>
    </source>
</evidence>
<dbReference type="RefSeq" id="WP_003378446.1">
    <property type="nucleotide sequence ID" value="NZ_ACSJ01000001.1"/>
</dbReference>
<name>A0A9P2LM48_CLOBO</name>
<gene>
    <name evidence="1" type="ORF">CLG_B0348</name>
</gene>
<dbReference type="InterPro" id="IPR030910">
    <property type="entry name" value="SLAP_dom"/>
</dbReference>
<proteinExistence type="predicted"/>